<evidence type="ECO:0000259" key="3">
    <source>
        <dbReference type="Pfam" id="PF09972"/>
    </source>
</evidence>
<feature type="transmembrane region" description="Helical" evidence="2">
    <location>
        <begin position="456"/>
        <end position="473"/>
    </location>
</feature>
<dbReference type="Pfam" id="PF09972">
    <property type="entry name" value="DUF2207"/>
    <property type="match status" value="1"/>
</dbReference>
<feature type="domain" description="DUF2207" evidence="3">
    <location>
        <begin position="39"/>
        <end position="223"/>
    </location>
</feature>
<dbReference type="Pfam" id="PF20990">
    <property type="entry name" value="DUF2207_C"/>
    <property type="match status" value="1"/>
</dbReference>
<feature type="compositionally biased region" description="Low complexity" evidence="1">
    <location>
        <begin position="600"/>
        <end position="616"/>
    </location>
</feature>
<feature type="domain" description="Predicted membrane protein YciQ-like C-terminal" evidence="4">
    <location>
        <begin position="330"/>
        <end position="518"/>
    </location>
</feature>
<evidence type="ECO:0000256" key="2">
    <source>
        <dbReference type="SAM" id="Phobius"/>
    </source>
</evidence>
<dbReference type="EMBL" id="JACZDF010000002">
    <property type="protein sequence ID" value="MBD9699070.1"/>
    <property type="molecule type" value="Genomic_DNA"/>
</dbReference>
<comment type="caution">
    <text evidence="5">The sequence shown here is derived from an EMBL/GenBank/DDBJ whole genome shotgun (WGS) entry which is preliminary data.</text>
</comment>
<feature type="region of interest" description="Disordered" evidence="1">
    <location>
        <begin position="304"/>
        <end position="325"/>
    </location>
</feature>
<keyword evidence="2" id="KW-1133">Transmembrane helix</keyword>
<name>A0ABR9DSW9_9MICO</name>
<reference evidence="5 6" key="1">
    <citation type="submission" date="2020-09" db="EMBL/GenBank/DDBJ databases">
        <title>Flavimobilis rhizosphaerae sp. nov., isolated from rhizosphere soil of Spartina alterniflora.</title>
        <authorList>
            <person name="Hanqin C."/>
        </authorList>
    </citation>
    <scope>NUCLEOTIDE SEQUENCE [LARGE SCALE GENOMIC DNA]</scope>
    <source>
        <strain evidence="5 6">GY 10621</strain>
    </source>
</reference>
<keyword evidence="2" id="KW-0472">Membrane</keyword>
<accession>A0ABR9DSW9</accession>
<evidence type="ECO:0000259" key="4">
    <source>
        <dbReference type="Pfam" id="PF20990"/>
    </source>
</evidence>
<evidence type="ECO:0000313" key="6">
    <source>
        <dbReference type="Proteomes" id="UP000642107"/>
    </source>
</evidence>
<protein>
    <submittedName>
        <fullName evidence="5">DUF2207 domain-containing protein</fullName>
    </submittedName>
</protein>
<keyword evidence="2" id="KW-0812">Transmembrane</keyword>
<feature type="transmembrane region" description="Helical" evidence="2">
    <location>
        <begin position="273"/>
        <end position="294"/>
    </location>
</feature>
<proteinExistence type="predicted"/>
<sequence>MQGLRGQFNRSARLLGALVIAFGIVVAGALPAQASSSWRITRYGVDVVLDDAGTARVTVDLTFDLAGGGHGPLLTLVTRHGWDAEHDRTYTYDDIEVSSPTAPDDLDVRTTSHSLELRIGDPDVIVRGTHDYTLTYTARGLVNGASSTKDGDQLYWNVLTDVTVPTENLAVTVRAPGPVTDVVCHAGTAGRRGGCSSESAKGKVATFTADRLPVGGAMTVVAVTRAGTLGDPAPRLEPTTASGAALRPLFGLEPGEELSFGARALSAFETDALVSRVTTTALGGTALVVVLLLVRRGQDRGASGAARAGVAGAGPDARRGTDGSVGPLPWPAAEIGVLVDGRADPRDLLAAVLDLARLGYVRIETTGESRGTPLMVRTLRGPDGALSDFARAVLVEACPAVGQSLEMAWTVDELAARSNRLRAQLDADVTARGWFTQPPGRRRARWWAAGRRMQRVAWWGGALVVVIQVLRGTDVLVGAVWWCVGLWILGGIVRLVSRFTVGVTAQGAAARREIARYRREVRAMRVDPRSGGADLAAHVAVLVALGDEKVAVRAAHALAAEGGDVVAPGWAAGWEQPEQFYDQLPRHLVRLRRDLENPGRRSTSSSSRSGSSRTHGSSGGSGRSGSSSSGSGTGGGSAGGW</sequence>
<gene>
    <name evidence="5" type="ORF">IGS67_06100</name>
</gene>
<organism evidence="5 6">
    <name type="scientific">Flavimobilis rhizosphaerae</name>
    <dbReference type="NCBI Taxonomy" id="2775421"/>
    <lineage>
        <taxon>Bacteria</taxon>
        <taxon>Bacillati</taxon>
        <taxon>Actinomycetota</taxon>
        <taxon>Actinomycetes</taxon>
        <taxon>Micrococcales</taxon>
        <taxon>Jonesiaceae</taxon>
        <taxon>Flavimobilis</taxon>
    </lineage>
</organism>
<dbReference type="RefSeq" id="WP_192278815.1">
    <property type="nucleotide sequence ID" value="NZ_JACZDF010000002.1"/>
</dbReference>
<feature type="region of interest" description="Disordered" evidence="1">
    <location>
        <begin position="593"/>
        <end position="641"/>
    </location>
</feature>
<feature type="compositionally biased region" description="Gly residues" evidence="1">
    <location>
        <begin position="631"/>
        <end position="641"/>
    </location>
</feature>
<dbReference type="InterPro" id="IPR048389">
    <property type="entry name" value="YciQ-like_C"/>
</dbReference>
<keyword evidence="6" id="KW-1185">Reference proteome</keyword>
<dbReference type="Proteomes" id="UP000642107">
    <property type="component" value="Unassembled WGS sequence"/>
</dbReference>
<dbReference type="InterPro" id="IPR018702">
    <property type="entry name" value="DUF2207"/>
</dbReference>
<evidence type="ECO:0000256" key="1">
    <source>
        <dbReference type="SAM" id="MobiDB-lite"/>
    </source>
</evidence>
<feature type="transmembrane region" description="Helical" evidence="2">
    <location>
        <begin position="479"/>
        <end position="496"/>
    </location>
</feature>
<feature type="compositionally biased region" description="Low complexity" evidence="1">
    <location>
        <begin position="304"/>
        <end position="315"/>
    </location>
</feature>
<evidence type="ECO:0000313" key="5">
    <source>
        <dbReference type="EMBL" id="MBD9699070.1"/>
    </source>
</evidence>